<feature type="region of interest" description="Disordered" evidence="4">
    <location>
        <begin position="996"/>
        <end position="1040"/>
    </location>
</feature>
<dbReference type="InterPro" id="IPR036322">
    <property type="entry name" value="WD40_repeat_dom_sf"/>
</dbReference>
<gene>
    <name evidence="5" type="ORF">K402DRAFT_450119</name>
</gene>
<dbReference type="AlphaFoldDB" id="A0A6G1HFK7"/>
<feature type="repeat" description="WD" evidence="3">
    <location>
        <begin position="172"/>
        <end position="213"/>
    </location>
</feature>
<reference evidence="5" key="1">
    <citation type="journal article" date="2020" name="Stud. Mycol.">
        <title>101 Dothideomycetes genomes: a test case for predicting lifestyles and emergence of pathogens.</title>
        <authorList>
            <person name="Haridas S."/>
            <person name="Albert R."/>
            <person name="Binder M."/>
            <person name="Bloem J."/>
            <person name="Labutti K."/>
            <person name="Salamov A."/>
            <person name="Andreopoulos B."/>
            <person name="Baker S."/>
            <person name="Barry K."/>
            <person name="Bills G."/>
            <person name="Bluhm B."/>
            <person name="Cannon C."/>
            <person name="Castanera R."/>
            <person name="Culley D."/>
            <person name="Daum C."/>
            <person name="Ezra D."/>
            <person name="Gonzalez J."/>
            <person name="Henrissat B."/>
            <person name="Kuo A."/>
            <person name="Liang C."/>
            <person name="Lipzen A."/>
            <person name="Lutzoni F."/>
            <person name="Magnuson J."/>
            <person name="Mondo S."/>
            <person name="Nolan M."/>
            <person name="Ohm R."/>
            <person name="Pangilinan J."/>
            <person name="Park H.-J."/>
            <person name="Ramirez L."/>
            <person name="Alfaro M."/>
            <person name="Sun H."/>
            <person name="Tritt A."/>
            <person name="Yoshinaga Y."/>
            <person name="Zwiers L.-H."/>
            <person name="Turgeon B."/>
            <person name="Goodwin S."/>
            <person name="Spatafora J."/>
            <person name="Crous P."/>
            <person name="Grigoriev I."/>
        </authorList>
    </citation>
    <scope>NUCLEOTIDE SEQUENCE</scope>
    <source>
        <strain evidence="5">CBS 113979</strain>
    </source>
</reference>
<organism evidence="5 6">
    <name type="scientific">Aulographum hederae CBS 113979</name>
    <dbReference type="NCBI Taxonomy" id="1176131"/>
    <lineage>
        <taxon>Eukaryota</taxon>
        <taxon>Fungi</taxon>
        <taxon>Dikarya</taxon>
        <taxon>Ascomycota</taxon>
        <taxon>Pezizomycotina</taxon>
        <taxon>Dothideomycetes</taxon>
        <taxon>Pleosporomycetidae</taxon>
        <taxon>Aulographales</taxon>
        <taxon>Aulographaceae</taxon>
    </lineage>
</organism>
<feature type="region of interest" description="Disordered" evidence="4">
    <location>
        <begin position="423"/>
        <end position="448"/>
    </location>
</feature>
<feature type="compositionally biased region" description="Basic and acidic residues" evidence="4">
    <location>
        <begin position="754"/>
        <end position="763"/>
    </location>
</feature>
<evidence type="ECO:0000256" key="2">
    <source>
        <dbReference type="ARBA" id="ARBA00022737"/>
    </source>
</evidence>
<dbReference type="InterPro" id="IPR045151">
    <property type="entry name" value="DCAF8"/>
</dbReference>
<dbReference type="GO" id="GO:0005737">
    <property type="term" value="C:cytoplasm"/>
    <property type="evidence" value="ECO:0007669"/>
    <property type="project" value="TreeGrafter"/>
</dbReference>
<dbReference type="InterPro" id="IPR001680">
    <property type="entry name" value="WD40_rpt"/>
</dbReference>
<feature type="repeat" description="WD" evidence="3">
    <location>
        <begin position="42"/>
        <end position="72"/>
    </location>
</feature>
<dbReference type="GO" id="GO:0080008">
    <property type="term" value="C:Cul4-RING E3 ubiquitin ligase complex"/>
    <property type="evidence" value="ECO:0007669"/>
    <property type="project" value="TreeGrafter"/>
</dbReference>
<dbReference type="PROSITE" id="PS50294">
    <property type="entry name" value="WD_REPEATS_REGION"/>
    <property type="match status" value="3"/>
</dbReference>
<name>A0A6G1HFK7_9PEZI</name>
<dbReference type="PANTHER" id="PTHR15574:SF40">
    <property type="entry name" value="WD AND TETRATRICOPEPTIDE REPEATS PROTEIN 1"/>
    <property type="match status" value="1"/>
</dbReference>
<evidence type="ECO:0000313" key="5">
    <source>
        <dbReference type="EMBL" id="KAF1991963.1"/>
    </source>
</evidence>
<dbReference type="Pfam" id="PF00400">
    <property type="entry name" value="WD40"/>
    <property type="match status" value="4"/>
</dbReference>
<evidence type="ECO:0000256" key="4">
    <source>
        <dbReference type="SAM" id="MobiDB-lite"/>
    </source>
</evidence>
<evidence type="ECO:0000313" key="6">
    <source>
        <dbReference type="Proteomes" id="UP000800041"/>
    </source>
</evidence>
<dbReference type="InterPro" id="IPR015943">
    <property type="entry name" value="WD40/YVTN_repeat-like_dom_sf"/>
</dbReference>
<dbReference type="PANTHER" id="PTHR15574">
    <property type="entry name" value="WD REPEAT DOMAIN-CONTAINING FAMILY"/>
    <property type="match status" value="1"/>
</dbReference>
<accession>A0A6G1HFK7</accession>
<dbReference type="SMART" id="SM00320">
    <property type="entry name" value="WD40"/>
    <property type="match status" value="7"/>
</dbReference>
<proteinExistence type="predicted"/>
<dbReference type="EMBL" id="ML977138">
    <property type="protein sequence ID" value="KAF1991963.1"/>
    <property type="molecule type" value="Genomic_DNA"/>
</dbReference>
<feature type="compositionally biased region" description="Acidic residues" evidence="4">
    <location>
        <begin position="862"/>
        <end position="874"/>
    </location>
</feature>
<dbReference type="SUPFAM" id="SSF50978">
    <property type="entry name" value="WD40 repeat-like"/>
    <property type="match status" value="1"/>
</dbReference>
<dbReference type="OrthoDB" id="4869960at2759"/>
<feature type="region of interest" description="Disordered" evidence="4">
    <location>
        <begin position="822"/>
        <end position="882"/>
    </location>
</feature>
<feature type="region of interest" description="Disordered" evidence="4">
    <location>
        <begin position="754"/>
        <end position="809"/>
    </location>
</feature>
<evidence type="ECO:0000256" key="3">
    <source>
        <dbReference type="PROSITE-ProRule" id="PRU00221"/>
    </source>
</evidence>
<keyword evidence="1 3" id="KW-0853">WD repeat</keyword>
<sequence>MKNTIHDRLLRRQLGDESPYSSIRGIYGDRRWIEELDIVNELNGHTGCVNALSWSRSGNLLASGSDDTHVNIHSYLPQNSTSQFQWTTTISTGHTQNIFSVKFLPHSNDRTIVTAAGDSTVRIFDIEYSGRSAGNQDIPRPQRDAFGRSRGITGIRDGVSYLSRENTNGKVFRSHSDRVKRIVTESSPYYFMTCSEDGEVRQWDIRQPESAYPKPGSVRDESKVPSPLITYKRYGIDLNTISCSPSQPHYIALGGNHLHCFLHDRRMLGRDKLRERGAMLSPGLKSRKDEERFGEATQCVRKFAPDGQPRMSRTDGGHITACKISDANPNEIIVSWSGDSIYSFDLIRSPDASSYGPVTKASSPNSNRVKESQDRKRKRLSKKPSVASLEASERAGSRPRTDSSQSPGEEISLMVQYGNGQSEEIHLDTPPPAPRTRPPPPDQEEDAPLTEMERISLRLAQSLVKLRQHMFSPGPGRNPTDEDPIGHVVPFSVVLGIAAPNLPEMSETIRSWRYPVDPDEGDVVFQNKLRADRASGWRFIQAAGTLARVLGGKIPIASGGTHPALYLFTEIGLAPSERYPLPQHEQFCYDFLKAILLWLDSGVGAILRGFAKPSSGLGRNSPRFPISEESSIDDVDDVLIPYLLNSASNKPIMDVDASRFEVDENQVAFTSEQAAVLAFARAVKTPFEDLSSAVVPANSTGGAHLPEKIGAQDRKAALQFWAFKVGRGLLMSAGKEVNFALVDKAFGGLGELDESTRGVEERERRRHGRIEEETEETMVENVTLRRRRREHDDTTADENEDVSDSEVPLETLQALAQEEIARRQEQGNDGSHDDEDDENDSDDEDEDMPDAGRGLPLIHVDTDDEEGTESDSDAYEGRPPRFLYRSSLDSSQRSRKYLAHASVPCAPPTRRYTGHCNVRTVKDVAFLGLNDEYVASGSDSGHLFIWDKKTSQLVNILEGDGEVVNVIQGHPYEPVVAVSGIDHSVKVFGYGGGRERKEAAAGRNGVKRGNADDWSSIEYGRMRRRPRQNTATGDNGEDRDTTAAAAVADNPNDDPEIDDEDAPFPVAPTGLESRRRMQDEYTITAQNEAQRVSGQRAEGELSSDLMQLIAIRLRQQMAAAAGNLDEFEGGEATAEGEEGCSVM</sequence>
<feature type="compositionally biased region" description="Acidic residues" evidence="4">
    <location>
        <begin position="832"/>
        <end position="849"/>
    </location>
</feature>
<evidence type="ECO:0000256" key="1">
    <source>
        <dbReference type="ARBA" id="ARBA00022574"/>
    </source>
</evidence>
<feature type="repeat" description="WD" evidence="3">
    <location>
        <begin position="91"/>
        <end position="127"/>
    </location>
</feature>
<feature type="compositionally biased region" description="Basic and acidic residues" evidence="4">
    <location>
        <begin position="391"/>
        <end position="401"/>
    </location>
</feature>
<dbReference type="GO" id="GO:0045717">
    <property type="term" value="P:negative regulation of fatty acid biosynthetic process"/>
    <property type="evidence" value="ECO:0007669"/>
    <property type="project" value="TreeGrafter"/>
</dbReference>
<feature type="compositionally biased region" description="Acidic residues" evidence="4">
    <location>
        <begin position="795"/>
        <end position="804"/>
    </location>
</feature>
<feature type="region of interest" description="Disordered" evidence="4">
    <location>
        <begin position="353"/>
        <end position="408"/>
    </location>
</feature>
<feature type="compositionally biased region" description="Acidic residues" evidence="4">
    <location>
        <begin position="1051"/>
        <end position="1062"/>
    </location>
</feature>
<feature type="region of interest" description="Disordered" evidence="4">
    <location>
        <begin position="1046"/>
        <end position="1065"/>
    </location>
</feature>
<dbReference type="Gene3D" id="2.130.10.10">
    <property type="entry name" value="YVTN repeat-like/Quinoprotein amine dehydrogenase"/>
    <property type="match status" value="3"/>
</dbReference>
<protein>
    <recommendedName>
        <fullName evidence="7">WD40 repeat-like protein</fullName>
    </recommendedName>
</protein>
<keyword evidence="2" id="KW-0677">Repeat</keyword>
<evidence type="ECO:0008006" key="7">
    <source>
        <dbReference type="Google" id="ProtNLM"/>
    </source>
</evidence>
<dbReference type="Proteomes" id="UP000800041">
    <property type="component" value="Unassembled WGS sequence"/>
</dbReference>
<feature type="compositionally biased region" description="Pro residues" evidence="4">
    <location>
        <begin position="429"/>
        <end position="441"/>
    </location>
</feature>
<dbReference type="PROSITE" id="PS50082">
    <property type="entry name" value="WD_REPEATS_2"/>
    <property type="match status" value="3"/>
</dbReference>
<keyword evidence="6" id="KW-1185">Reference proteome</keyword>